<organism evidence="8 9">
    <name type="scientific">Colletotrichum karsti</name>
    <dbReference type="NCBI Taxonomy" id="1095194"/>
    <lineage>
        <taxon>Eukaryota</taxon>
        <taxon>Fungi</taxon>
        <taxon>Dikarya</taxon>
        <taxon>Ascomycota</taxon>
        <taxon>Pezizomycotina</taxon>
        <taxon>Sordariomycetes</taxon>
        <taxon>Hypocreomycetidae</taxon>
        <taxon>Glomerellales</taxon>
        <taxon>Glomerellaceae</taxon>
        <taxon>Colletotrichum</taxon>
        <taxon>Colletotrichum boninense species complex</taxon>
    </lineage>
</organism>
<dbReference type="PROSITE" id="PS00463">
    <property type="entry name" value="ZN2_CY6_FUNGAL_1"/>
    <property type="match status" value="1"/>
</dbReference>
<dbReference type="Pfam" id="PF04082">
    <property type="entry name" value="Fungal_trans"/>
    <property type="match status" value="1"/>
</dbReference>
<accession>A0A9P6IGS4</accession>
<keyword evidence="9" id="KW-1185">Reference proteome</keyword>
<keyword evidence="4" id="KW-0804">Transcription</keyword>
<reference evidence="8" key="2">
    <citation type="submission" date="2020-11" db="EMBL/GenBank/DDBJ databases">
        <title>Whole genome sequencing of Colletotrichum sp.</title>
        <authorList>
            <person name="Li H."/>
        </authorList>
    </citation>
    <scope>NUCLEOTIDE SEQUENCE</scope>
    <source>
        <strain evidence="8">CkLH20</strain>
    </source>
</reference>
<dbReference type="InterPro" id="IPR036864">
    <property type="entry name" value="Zn2-C6_fun-type_DNA-bd_sf"/>
</dbReference>
<protein>
    <recommendedName>
        <fullName evidence="7">Zn(2)-C6 fungal-type domain-containing protein</fullName>
    </recommendedName>
</protein>
<evidence type="ECO:0000256" key="5">
    <source>
        <dbReference type="ARBA" id="ARBA00023242"/>
    </source>
</evidence>
<dbReference type="OrthoDB" id="3522308at2759"/>
<evidence type="ECO:0000256" key="2">
    <source>
        <dbReference type="ARBA" id="ARBA00022723"/>
    </source>
</evidence>
<dbReference type="PANTHER" id="PTHR47338:SF20">
    <property type="entry name" value="ZN(II)2CYS6 TRANSCRIPTION FACTOR (EUROFUNG)"/>
    <property type="match status" value="1"/>
</dbReference>
<dbReference type="SUPFAM" id="SSF57701">
    <property type="entry name" value="Zn2/Cys6 DNA-binding domain"/>
    <property type="match status" value="1"/>
</dbReference>
<feature type="compositionally biased region" description="Polar residues" evidence="6">
    <location>
        <begin position="20"/>
        <end position="40"/>
    </location>
</feature>
<dbReference type="GO" id="GO:0000981">
    <property type="term" value="F:DNA-binding transcription factor activity, RNA polymerase II-specific"/>
    <property type="evidence" value="ECO:0007669"/>
    <property type="project" value="InterPro"/>
</dbReference>
<evidence type="ECO:0000256" key="6">
    <source>
        <dbReference type="SAM" id="MobiDB-lite"/>
    </source>
</evidence>
<dbReference type="InterPro" id="IPR001138">
    <property type="entry name" value="Zn2Cys6_DnaBD"/>
</dbReference>
<dbReference type="GO" id="GO:0006351">
    <property type="term" value="P:DNA-templated transcription"/>
    <property type="evidence" value="ECO:0007669"/>
    <property type="project" value="InterPro"/>
</dbReference>
<dbReference type="CDD" id="cd00067">
    <property type="entry name" value="GAL4"/>
    <property type="match status" value="1"/>
</dbReference>
<dbReference type="GO" id="GO:0003677">
    <property type="term" value="F:DNA binding"/>
    <property type="evidence" value="ECO:0007669"/>
    <property type="project" value="InterPro"/>
</dbReference>
<keyword evidence="3" id="KW-0805">Transcription regulation</keyword>
<evidence type="ECO:0000256" key="4">
    <source>
        <dbReference type="ARBA" id="ARBA00023163"/>
    </source>
</evidence>
<dbReference type="InterPro" id="IPR050815">
    <property type="entry name" value="TF_fung"/>
</dbReference>
<feature type="region of interest" description="Disordered" evidence="6">
    <location>
        <begin position="1"/>
        <end position="49"/>
    </location>
</feature>
<comment type="subcellular location">
    <subcellularLocation>
        <location evidence="1">Nucleus</location>
    </subcellularLocation>
</comment>
<dbReference type="GO" id="GO:0005634">
    <property type="term" value="C:nucleus"/>
    <property type="evidence" value="ECO:0007669"/>
    <property type="project" value="UniProtKB-SubCell"/>
</dbReference>
<dbReference type="CDD" id="cd12148">
    <property type="entry name" value="fungal_TF_MHR"/>
    <property type="match status" value="1"/>
</dbReference>
<dbReference type="AlphaFoldDB" id="A0A9P6IGS4"/>
<dbReference type="SMART" id="SM00066">
    <property type="entry name" value="GAL4"/>
    <property type="match status" value="1"/>
</dbReference>
<evidence type="ECO:0000313" key="8">
    <source>
        <dbReference type="EMBL" id="KAF9882247.1"/>
    </source>
</evidence>
<dbReference type="Proteomes" id="UP000781932">
    <property type="component" value="Unassembled WGS sequence"/>
</dbReference>
<dbReference type="RefSeq" id="XP_038751708.1">
    <property type="nucleotide sequence ID" value="XM_038883003.1"/>
</dbReference>
<name>A0A9P6IGS4_9PEZI</name>
<dbReference type="PANTHER" id="PTHR47338">
    <property type="entry name" value="ZN(II)2CYS6 TRANSCRIPTION FACTOR (EUROFUNG)-RELATED"/>
    <property type="match status" value="1"/>
</dbReference>
<feature type="domain" description="Zn(2)-C6 fungal-type" evidence="7">
    <location>
        <begin position="53"/>
        <end position="83"/>
    </location>
</feature>
<dbReference type="PROSITE" id="PS50048">
    <property type="entry name" value="ZN2_CY6_FUNGAL_2"/>
    <property type="match status" value="1"/>
</dbReference>
<sequence length="554" mass="62491">MSSRPLQRLAVTPPSEDSDNVNSGSRYTNRLSSASSNHQSPAPVDAPQRAHRACEKCTRTKKKCDKGLPACSRCARLTTICCYDFVVNPPSLTIVDHGISAQHQYKLAGDVRPAFDWLNQVDFTAAQIMHLLNSRGVDWKASAKTYFNTVNTWLAVINPEVWEKRCAAAQLDTNPNDVDVALVVLCIHLLTIWNCDEFSSTAMLDHPLYQSAKRMWTLRKAFTRPTVENIQAGVLISLYELGHGNIMRCYQTFGEAASMGKLLNLKPGKYVEEEADLPADPEEEQKRALWWVLVIMDKISHEQAATLWTPLQMDMPSEDDLLPTVHYLWDAEKNGTVKTIKRYPVTIPASVRVGAFQRSCQAAILLGYAVNWEVAASEQEEPPSVYSFVQLESATRSLCEALITRSETWGETLNTYALCASQFCLLFYSFMYAANSPDTPARDPETDMEMKKAVAGINFTIGLVIDGSRGIFNAYSNQDDVLEHCAPVWPYAQYHTMQLLLHYEALLEDADTQMREVRQSVESTAKRWGCCRWLLEEYDRLRAARRSGSHFCRK</sequence>
<keyword evidence="5" id="KW-0539">Nucleus</keyword>
<evidence type="ECO:0000259" key="7">
    <source>
        <dbReference type="PROSITE" id="PS50048"/>
    </source>
</evidence>
<evidence type="ECO:0000313" key="9">
    <source>
        <dbReference type="Proteomes" id="UP000781932"/>
    </source>
</evidence>
<dbReference type="Pfam" id="PF00172">
    <property type="entry name" value="Zn_clus"/>
    <property type="match status" value="1"/>
</dbReference>
<evidence type="ECO:0000256" key="3">
    <source>
        <dbReference type="ARBA" id="ARBA00023015"/>
    </source>
</evidence>
<gene>
    <name evidence="8" type="ORF">CkaCkLH20_00283</name>
</gene>
<proteinExistence type="predicted"/>
<dbReference type="EMBL" id="JAATWM020000001">
    <property type="protein sequence ID" value="KAF9882247.1"/>
    <property type="molecule type" value="Genomic_DNA"/>
</dbReference>
<dbReference type="Gene3D" id="4.10.240.10">
    <property type="entry name" value="Zn(2)-C6 fungal-type DNA-binding domain"/>
    <property type="match status" value="1"/>
</dbReference>
<dbReference type="GeneID" id="62156077"/>
<evidence type="ECO:0000256" key="1">
    <source>
        <dbReference type="ARBA" id="ARBA00004123"/>
    </source>
</evidence>
<dbReference type="InterPro" id="IPR007219">
    <property type="entry name" value="XnlR_reg_dom"/>
</dbReference>
<comment type="caution">
    <text evidence="8">The sequence shown here is derived from an EMBL/GenBank/DDBJ whole genome shotgun (WGS) entry which is preliminary data.</text>
</comment>
<keyword evidence="2" id="KW-0479">Metal-binding</keyword>
<dbReference type="GO" id="GO:0008270">
    <property type="term" value="F:zinc ion binding"/>
    <property type="evidence" value="ECO:0007669"/>
    <property type="project" value="InterPro"/>
</dbReference>
<reference evidence="8" key="1">
    <citation type="submission" date="2020-03" db="EMBL/GenBank/DDBJ databases">
        <authorList>
            <person name="He L."/>
        </authorList>
    </citation>
    <scope>NUCLEOTIDE SEQUENCE</scope>
    <source>
        <strain evidence="8">CkLH20</strain>
    </source>
</reference>